<dbReference type="Gene3D" id="3.40.50.2000">
    <property type="entry name" value="Glycogen Phosphorylase B"/>
    <property type="match status" value="3"/>
</dbReference>
<organism evidence="6 7">
    <name type="scientific">Jiella mangrovi</name>
    <dbReference type="NCBI Taxonomy" id="2821407"/>
    <lineage>
        <taxon>Bacteria</taxon>
        <taxon>Pseudomonadati</taxon>
        <taxon>Pseudomonadota</taxon>
        <taxon>Alphaproteobacteria</taxon>
        <taxon>Hyphomicrobiales</taxon>
        <taxon>Aurantimonadaceae</taxon>
        <taxon>Jiella</taxon>
    </lineage>
</organism>
<dbReference type="PANTHER" id="PTHR12526">
    <property type="entry name" value="GLYCOSYLTRANSFERASE"/>
    <property type="match status" value="1"/>
</dbReference>
<evidence type="ECO:0000259" key="4">
    <source>
        <dbReference type="Pfam" id="PF13524"/>
    </source>
</evidence>
<dbReference type="InterPro" id="IPR001296">
    <property type="entry name" value="Glyco_trans_1"/>
</dbReference>
<gene>
    <name evidence="6" type="ORF">J6595_00120</name>
</gene>
<dbReference type="Pfam" id="PF13414">
    <property type="entry name" value="TPR_11"/>
    <property type="match status" value="1"/>
</dbReference>
<dbReference type="CDD" id="cd03823">
    <property type="entry name" value="GT4_ExpE7-like"/>
    <property type="match status" value="1"/>
</dbReference>
<comment type="caution">
    <text evidence="6">The sequence shown here is derived from an EMBL/GenBank/DDBJ whole genome shotgun (WGS) entry which is preliminary data.</text>
</comment>
<dbReference type="SUPFAM" id="SSF48452">
    <property type="entry name" value="TPR-like"/>
    <property type="match status" value="1"/>
</dbReference>
<dbReference type="InterPro" id="IPR011990">
    <property type="entry name" value="TPR-like_helical_dom_sf"/>
</dbReference>
<dbReference type="PROSITE" id="PS50005">
    <property type="entry name" value="TPR"/>
    <property type="match status" value="2"/>
</dbReference>
<dbReference type="InterPro" id="IPR028098">
    <property type="entry name" value="Glyco_trans_4-like_N"/>
</dbReference>
<dbReference type="InterPro" id="IPR055259">
    <property type="entry name" value="YkvP/CgeB_Glyco_trans-like"/>
</dbReference>
<feature type="domain" description="Spore protein YkvP/CgeB glycosyl transferase-like" evidence="4">
    <location>
        <begin position="736"/>
        <end position="864"/>
    </location>
</feature>
<dbReference type="EMBL" id="JAGJCF010000001">
    <property type="protein sequence ID" value="MBP0613991.1"/>
    <property type="molecule type" value="Genomic_DNA"/>
</dbReference>
<evidence type="ECO:0000313" key="7">
    <source>
        <dbReference type="Proteomes" id="UP000678276"/>
    </source>
</evidence>
<accession>A0ABS4BB58</accession>
<keyword evidence="1" id="KW-0802">TPR repeat</keyword>
<reference evidence="6 7" key="1">
    <citation type="submission" date="2021-04" db="EMBL/GenBank/DDBJ databases">
        <title>Whole genome sequence of Jiella sp. KSK16Y-1.</title>
        <authorList>
            <person name="Tuo L."/>
        </authorList>
    </citation>
    <scope>NUCLEOTIDE SEQUENCE [LARGE SCALE GENOMIC DNA]</scope>
    <source>
        <strain evidence="6 7">KSK16Y-1</strain>
    </source>
</reference>
<evidence type="ECO:0000256" key="1">
    <source>
        <dbReference type="PROSITE-ProRule" id="PRU00339"/>
    </source>
</evidence>
<feature type="domain" description="Glycosyl transferase family 1" evidence="3">
    <location>
        <begin position="1099"/>
        <end position="1244"/>
    </location>
</feature>
<keyword evidence="6" id="KW-0808">Transferase</keyword>
<dbReference type="RefSeq" id="WP_209592406.1">
    <property type="nucleotide sequence ID" value="NZ_JAGJCF010000001.1"/>
</dbReference>
<feature type="domain" description="Glycosyltransferase subfamily 4-like N-terminal" evidence="5">
    <location>
        <begin position="896"/>
        <end position="1087"/>
    </location>
</feature>
<name>A0ABS4BB58_9HYPH</name>
<dbReference type="InterPro" id="IPR019734">
    <property type="entry name" value="TPR_rpt"/>
</dbReference>
<evidence type="ECO:0000256" key="2">
    <source>
        <dbReference type="SAM" id="MobiDB-lite"/>
    </source>
</evidence>
<protein>
    <submittedName>
        <fullName evidence="6">Glycosyltransferase</fullName>
        <ecNumber evidence="6">2.4.-.-</ecNumber>
    </submittedName>
</protein>
<dbReference type="Pfam" id="PF00534">
    <property type="entry name" value="Glycos_transf_1"/>
    <property type="match status" value="1"/>
</dbReference>
<feature type="region of interest" description="Disordered" evidence="2">
    <location>
        <begin position="1277"/>
        <end position="1300"/>
    </location>
</feature>
<evidence type="ECO:0000259" key="5">
    <source>
        <dbReference type="Pfam" id="PF13579"/>
    </source>
</evidence>
<dbReference type="SMART" id="SM00028">
    <property type="entry name" value="TPR"/>
    <property type="match status" value="5"/>
</dbReference>
<keyword evidence="7" id="KW-1185">Reference proteome</keyword>
<dbReference type="SUPFAM" id="SSF53756">
    <property type="entry name" value="UDP-Glycosyltransferase/glycogen phosphorylase"/>
    <property type="match status" value="2"/>
</dbReference>
<evidence type="ECO:0000313" key="6">
    <source>
        <dbReference type="EMBL" id="MBP0613991.1"/>
    </source>
</evidence>
<dbReference type="Proteomes" id="UP000678276">
    <property type="component" value="Unassembled WGS sequence"/>
</dbReference>
<dbReference type="Pfam" id="PF13579">
    <property type="entry name" value="Glyco_trans_4_4"/>
    <property type="match status" value="1"/>
</dbReference>
<evidence type="ECO:0000259" key="3">
    <source>
        <dbReference type="Pfam" id="PF00534"/>
    </source>
</evidence>
<keyword evidence="6" id="KW-0328">Glycosyltransferase</keyword>
<proteinExistence type="predicted"/>
<feature type="repeat" description="TPR" evidence="1">
    <location>
        <begin position="112"/>
        <end position="145"/>
    </location>
</feature>
<dbReference type="EC" id="2.4.-.-" evidence="6"/>
<dbReference type="Gene3D" id="1.25.40.10">
    <property type="entry name" value="Tetratricopeptide repeat domain"/>
    <property type="match status" value="2"/>
</dbReference>
<feature type="repeat" description="TPR" evidence="1">
    <location>
        <begin position="78"/>
        <end position="111"/>
    </location>
</feature>
<sequence>MTRGSPPSLDRLMRSFRNREHGRSGRRSKSADVLSKTASFLNGTRTHIVAGNKANAEHRWRDAQVAYGEALRRNPKLEAIWVQYGHALKEQGELSSAEEAYRRAIDLREDNADTHLQLGHVLKLQGKRSDAIGAYRKSHMLDPSSPHAANELRDMAGAVPSEEEIVEFYRTGPGAKAFAAKQAVMAVLDAAPKVAETPLEQYLVDNDVSLAFLKKFDAEFYYYSTKSLREQQATFDHEAAVRHFVSAGIETLAPIREGHHFERGFYVETYAPDIHALDPVAAYRHYLKIGLENASAPNARLWLEGLLGPNIRGLASLKMPSFPGSDASSGFADEFRLLMGEGMVNPAIPVAIEPEHAPLLAVIADRLVMEGKDDQAMTAYQKILQAVPDFAPALRHYADCLLRRQCYLEASNLYERLTASGEANIWTFINLAQCRELLGDKMTALRWLKKGIEQYPGDLGLRRRFNAQASRVLTTSWQLANAEATNGRLTDAQTRIETDCGMVADLVRGETPAEKRYVRSVALVGNFDLPQCRFYRIDQKVEQLEAAGFVVETFNFKEDVDRFLEKLHCFDAVFFFRVPAYYEMIRAIDNAREVGCATFYEIDDLIFDREFYPPALETYDNQISHKEHDGLALGVPLFRSALRVCENALLSTKPLVEYVRSMDGEKPVFVHANALHSPHAQHVGHTGANVSNARVTIFYGSGTKAHKQDFQELVEPALVAMAEKYGDRVSIVLAGYMSPGAELRKYTDNLVLLPPVWDVHQYWSTLSAADINLAVLKPAPTTDVKSEIKWLEAAMLGIPSVISETALYADLIEDGVDGVIARTPQDWTDALDRLIKDPELRGKIGAKARERALAEYGIPAMAKNITEIIRSASLPAPDRRKRVLVVNVFYPPQATGGATRVVHDNVKDFAAHHRDDFTFEVFTTVEGGSEPYKTSSYGMDGVRVVGVTTPDIPDIDRIVYDERMAKVFGDYLEVCQPDIIHFHCIQRLTAAIVLEARRRGIPYVITAHDGWWISDEQFLLGENGQIELYDHGNPASQLGRIPAEHFATRMQLRECLLGAEKILAVSEAFADIYRSVGLTNVMATPNGNSDLAPLPRVPSPDGKVRLGFIGGMARHKGYPLIQRALLSGEFQNLRFVFIDHAMSLGTRRGGRLGTTELDIRPKLPQKRIAELYAELDVLVAPSVWPEAYGLVTREALTCGCWVIASDRGAVGEPVIPGSNGFKIDVSSPEGLIEALAEIDRDPERYLTSPQAPVHMRRARDQADELVALYREILTRHEAEAPADPAQMMKEPPEPASDIASLEATRLREAIAD</sequence>
<dbReference type="GO" id="GO:0016757">
    <property type="term" value="F:glycosyltransferase activity"/>
    <property type="evidence" value="ECO:0007669"/>
    <property type="project" value="UniProtKB-KW"/>
</dbReference>
<dbReference type="Pfam" id="PF13524">
    <property type="entry name" value="Glyco_trans_1_2"/>
    <property type="match status" value="1"/>
</dbReference>